<reference evidence="1 2" key="1">
    <citation type="journal article" date="2016" name="Nat. Commun.">
        <title>Thousands of microbial genomes shed light on interconnected biogeochemical processes in an aquifer system.</title>
        <authorList>
            <person name="Anantharaman K."/>
            <person name="Brown C.T."/>
            <person name="Hug L.A."/>
            <person name="Sharon I."/>
            <person name="Castelle C.J."/>
            <person name="Probst A.J."/>
            <person name="Thomas B.C."/>
            <person name="Singh A."/>
            <person name="Wilkins M.J."/>
            <person name="Karaoz U."/>
            <person name="Brodie E.L."/>
            <person name="Williams K.H."/>
            <person name="Hubbard S.S."/>
            <person name="Banfield J.F."/>
        </authorList>
    </citation>
    <scope>NUCLEOTIDE SEQUENCE [LARGE SCALE GENOMIC DNA]</scope>
</reference>
<comment type="caution">
    <text evidence="1">The sequence shown here is derived from an EMBL/GenBank/DDBJ whole genome shotgun (WGS) entry which is preliminary data.</text>
</comment>
<sequence length="64" mass="7237">MTVETRYFCNGSDGAVVTEEEYEGGLTACGNNTCTLYQHPFEKGIFCTICNKRIEDSKETEHQH</sequence>
<name>A0A1G1WZ67_9BACT</name>
<accession>A0A1G1WZ67</accession>
<dbReference type="EMBL" id="MHDA01000011">
    <property type="protein sequence ID" value="OGY32630.1"/>
    <property type="molecule type" value="Genomic_DNA"/>
</dbReference>
<evidence type="ECO:0000313" key="2">
    <source>
        <dbReference type="Proteomes" id="UP000179279"/>
    </source>
</evidence>
<proteinExistence type="predicted"/>
<protein>
    <submittedName>
        <fullName evidence="1">Uncharacterized protein</fullName>
    </submittedName>
</protein>
<organism evidence="1 2">
    <name type="scientific">Candidatus Woykebacteria bacterium RIFCSPLOWO2_01_FULL_41_12</name>
    <dbReference type="NCBI Taxonomy" id="1802604"/>
    <lineage>
        <taxon>Bacteria</taxon>
        <taxon>Candidatus Woykeibacteriota</taxon>
    </lineage>
</organism>
<dbReference type="AlphaFoldDB" id="A0A1G1WZ67"/>
<evidence type="ECO:0000313" key="1">
    <source>
        <dbReference type="EMBL" id="OGY32630.1"/>
    </source>
</evidence>
<gene>
    <name evidence="1" type="ORF">A3A57_01895</name>
</gene>
<dbReference type="Proteomes" id="UP000179279">
    <property type="component" value="Unassembled WGS sequence"/>
</dbReference>